<evidence type="ECO:0000313" key="2">
    <source>
        <dbReference type="Proteomes" id="UP001058074"/>
    </source>
</evidence>
<dbReference type="EMBL" id="BROD01000001">
    <property type="protein sequence ID" value="GKX65207.1"/>
    <property type="molecule type" value="Genomic_DNA"/>
</dbReference>
<sequence>MSYEEILKLIELISPHAKDYVYKGFENKKVEILYSISTEKNKGIFIIVDNEDCCIFYASFLNEDNIEEVLEVIKGRINEYISKGNSKELCFNVYGKNLKIITLARQLGFKSDMEGYHLEYVGKELPQINNCSLTVKGFESSMLQEFVDLFDSAYYQLNIENGWKVNSHAIYEEQFHQKLNDLNKFDQVCSFWVNNELIGAYIFEQNYITDIVVKPGFQNKGYGSYILAHCIRNMRVNKSINNIRLRVAKSNTGAKKLYERNDFVEIACFAEHTYETKQ</sequence>
<gene>
    <name evidence="1" type="ORF">rsdtw13_04650</name>
</gene>
<organism evidence="1 2">
    <name type="scientific">Inconstantimicrobium mannanitabidum</name>
    <dbReference type="NCBI Taxonomy" id="1604901"/>
    <lineage>
        <taxon>Bacteria</taxon>
        <taxon>Bacillati</taxon>
        <taxon>Bacillota</taxon>
        <taxon>Clostridia</taxon>
        <taxon>Eubacteriales</taxon>
        <taxon>Clostridiaceae</taxon>
        <taxon>Inconstantimicrobium</taxon>
    </lineage>
</organism>
<comment type="caution">
    <text evidence="1">The sequence shown here is derived from an EMBL/GenBank/DDBJ whole genome shotgun (WGS) entry which is preliminary data.</text>
</comment>
<dbReference type="Proteomes" id="UP001058074">
    <property type="component" value="Unassembled WGS sequence"/>
</dbReference>
<evidence type="ECO:0000313" key="1">
    <source>
        <dbReference type="EMBL" id="GKX65207.1"/>
    </source>
</evidence>
<name>A0ACB5R858_9CLOT</name>
<protein>
    <submittedName>
        <fullName evidence="1">Uncharacterized protein</fullName>
    </submittedName>
</protein>
<proteinExistence type="predicted"/>
<keyword evidence="2" id="KW-1185">Reference proteome</keyword>
<reference evidence="1" key="1">
    <citation type="journal article" date="2025" name="Int. J. Syst. Evol. Microbiol.">
        <title>Inconstantimicrobium mannanitabidum sp. nov., a novel member of the family Clostridiaceae isolated from anoxic soil under the treatment of reductive soil disinfestation.</title>
        <authorList>
            <person name="Ueki A."/>
            <person name="Tonouchi A."/>
            <person name="Honma S."/>
            <person name="Kaku N."/>
            <person name="Ueki K."/>
        </authorList>
    </citation>
    <scope>NUCLEOTIDE SEQUENCE</scope>
    <source>
        <strain evidence="1">TW13</strain>
    </source>
</reference>
<accession>A0ACB5R858</accession>